<evidence type="ECO:0000259" key="4">
    <source>
        <dbReference type="PROSITE" id="PS51462"/>
    </source>
</evidence>
<keyword evidence="6" id="KW-1185">Reference proteome</keyword>
<dbReference type="PRINTS" id="PR00502">
    <property type="entry name" value="NUDIXFAMILY"/>
</dbReference>
<comment type="cofactor">
    <cofactor evidence="1">
        <name>Mg(2+)</name>
        <dbReference type="ChEBI" id="CHEBI:18420"/>
    </cofactor>
</comment>
<feature type="domain" description="Nudix hydrolase" evidence="4">
    <location>
        <begin position="15"/>
        <end position="147"/>
    </location>
</feature>
<dbReference type="PROSITE" id="PS00893">
    <property type="entry name" value="NUDIX_BOX"/>
    <property type="match status" value="1"/>
</dbReference>
<dbReference type="SUPFAM" id="SSF55811">
    <property type="entry name" value="Nudix"/>
    <property type="match status" value="1"/>
</dbReference>
<accession>A0A261VEF0</accession>
<sequence length="154" mass="16632">MAEPAPPLPPRDPRGPIAATIAAVARDGRVLLVRRAHPPDAGRWAFPGGKIEPGETVHAAAVRELHEETGVRGEALHVFDARDVYERDEHGALRRHYILIAVLCRWTGGEPVAGDDALEARWFALDELESQQLALSFGVAEVARQAARLAGAQA</sequence>
<dbReference type="Gene3D" id="3.90.79.10">
    <property type="entry name" value="Nucleoside Triphosphate Pyrophosphohydrolase"/>
    <property type="match status" value="1"/>
</dbReference>
<evidence type="ECO:0000256" key="1">
    <source>
        <dbReference type="ARBA" id="ARBA00001946"/>
    </source>
</evidence>
<dbReference type="InterPro" id="IPR020084">
    <property type="entry name" value="NUDIX_hydrolase_CS"/>
</dbReference>
<comment type="similarity">
    <text evidence="3">Belongs to the Nudix hydrolase family.</text>
</comment>
<evidence type="ECO:0000256" key="2">
    <source>
        <dbReference type="ARBA" id="ARBA00022801"/>
    </source>
</evidence>
<dbReference type="EMBL" id="NEVT01000008">
    <property type="protein sequence ID" value="OZI72395.1"/>
    <property type="molecule type" value="Genomic_DNA"/>
</dbReference>
<evidence type="ECO:0000313" key="5">
    <source>
        <dbReference type="EMBL" id="OZI72395.1"/>
    </source>
</evidence>
<dbReference type="PROSITE" id="PS51462">
    <property type="entry name" value="NUDIX"/>
    <property type="match status" value="1"/>
</dbReference>
<dbReference type="GO" id="GO:0016787">
    <property type="term" value="F:hydrolase activity"/>
    <property type="evidence" value="ECO:0007669"/>
    <property type="project" value="UniProtKB-KW"/>
</dbReference>
<evidence type="ECO:0000256" key="3">
    <source>
        <dbReference type="RuleBase" id="RU003476"/>
    </source>
</evidence>
<dbReference type="InterPro" id="IPR020476">
    <property type="entry name" value="Nudix_hydrolase"/>
</dbReference>
<dbReference type="InterPro" id="IPR015797">
    <property type="entry name" value="NUDIX_hydrolase-like_dom_sf"/>
</dbReference>
<dbReference type="PANTHER" id="PTHR43736:SF1">
    <property type="entry name" value="DIHYDRONEOPTERIN TRIPHOSPHATE DIPHOSPHATASE"/>
    <property type="match status" value="1"/>
</dbReference>
<keyword evidence="2 3" id="KW-0378">Hydrolase</keyword>
<proteinExistence type="inferred from homology"/>
<dbReference type="Pfam" id="PF00293">
    <property type="entry name" value="NUDIX"/>
    <property type="match status" value="1"/>
</dbReference>
<comment type="caution">
    <text evidence="5">The sequence shown here is derived from an EMBL/GenBank/DDBJ whole genome shotgun (WGS) entry which is preliminary data.</text>
</comment>
<dbReference type="CDD" id="cd04673">
    <property type="entry name" value="NUDIX_ADPRase"/>
    <property type="match status" value="1"/>
</dbReference>
<gene>
    <name evidence="5" type="ORF">CAL24_18995</name>
</gene>
<evidence type="ECO:0000313" key="6">
    <source>
        <dbReference type="Proteomes" id="UP000215633"/>
    </source>
</evidence>
<protein>
    <submittedName>
        <fullName evidence="5">ADP-ribose pyrophosphatase</fullName>
    </submittedName>
</protein>
<dbReference type="Proteomes" id="UP000215633">
    <property type="component" value="Unassembled WGS sequence"/>
</dbReference>
<dbReference type="RefSeq" id="WP_094807593.1">
    <property type="nucleotide sequence ID" value="NZ_NEVT01000008.1"/>
</dbReference>
<organism evidence="5 6">
    <name type="scientific">Bordetella genomosp. 2</name>
    <dbReference type="NCBI Taxonomy" id="1983456"/>
    <lineage>
        <taxon>Bacteria</taxon>
        <taxon>Pseudomonadati</taxon>
        <taxon>Pseudomonadota</taxon>
        <taxon>Betaproteobacteria</taxon>
        <taxon>Burkholderiales</taxon>
        <taxon>Alcaligenaceae</taxon>
        <taxon>Bordetella</taxon>
    </lineage>
</organism>
<dbReference type="InterPro" id="IPR000086">
    <property type="entry name" value="NUDIX_hydrolase_dom"/>
</dbReference>
<dbReference type="PANTHER" id="PTHR43736">
    <property type="entry name" value="ADP-RIBOSE PYROPHOSPHATASE"/>
    <property type="match status" value="1"/>
</dbReference>
<reference evidence="6" key="1">
    <citation type="submission" date="2017-05" db="EMBL/GenBank/DDBJ databases">
        <title>Complete and WGS of Bordetella genogroups.</title>
        <authorList>
            <person name="Spilker T."/>
            <person name="Lipuma J."/>
        </authorList>
    </citation>
    <scope>NUCLEOTIDE SEQUENCE [LARGE SCALE GENOMIC DNA]</scope>
    <source>
        <strain evidence="6">AU8256</strain>
    </source>
</reference>
<dbReference type="AlphaFoldDB" id="A0A261VEF0"/>
<name>A0A261VEF0_9BORD</name>